<evidence type="ECO:0000313" key="4">
    <source>
        <dbReference type="Proteomes" id="UP001575105"/>
    </source>
</evidence>
<evidence type="ECO:0000313" key="3">
    <source>
        <dbReference type="EMBL" id="MFA9478228.1"/>
    </source>
</evidence>
<organism evidence="3 4">
    <name type="scientific">Natronomicrosphaera hydrolytica</name>
    <dbReference type="NCBI Taxonomy" id="3242702"/>
    <lineage>
        <taxon>Bacteria</taxon>
        <taxon>Pseudomonadati</taxon>
        <taxon>Planctomycetota</taxon>
        <taxon>Phycisphaerae</taxon>
        <taxon>Phycisphaerales</taxon>
        <taxon>Phycisphaeraceae</taxon>
        <taxon>Natronomicrosphaera</taxon>
    </lineage>
</organism>
<dbReference type="Pfam" id="PF07589">
    <property type="entry name" value="PEP-CTERM"/>
    <property type="match status" value="1"/>
</dbReference>
<proteinExistence type="predicted"/>
<feature type="chain" id="PRO_5047301875" evidence="1">
    <location>
        <begin position="30"/>
        <end position="271"/>
    </location>
</feature>
<reference evidence="3 4" key="1">
    <citation type="submission" date="2024-08" db="EMBL/GenBank/DDBJ databases">
        <title>Whole-genome sequencing of halo(alkali)philic microorganisms from hypersaline lakes.</title>
        <authorList>
            <person name="Sorokin D.Y."/>
            <person name="Merkel A.Y."/>
            <person name="Messina E."/>
            <person name="Yakimov M."/>
        </authorList>
    </citation>
    <scope>NUCLEOTIDE SEQUENCE [LARGE SCALE GENOMIC DNA]</scope>
    <source>
        <strain evidence="3 4">AB-hyl4</strain>
    </source>
</reference>
<feature type="signal peptide" evidence="1">
    <location>
        <begin position="1"/>
        <end position="29"/>
    </location>
</feature>
<keyword evidence="1" id="KW-0732">Signal</keyword>
<accession>A0ABV4U3Q6</accession>
<comment type="caution">
    <text evidence="3">The sequence shown here is derived from an EMBL/GenBank/DDBJ whole genome shotgun (WGS) entry which is preliminary data.</text>
</comment>
<evidence type="ECO:0000256" key="1">
    <source>
        <dbReference type="SAM" id="SignalP"/>
    </source>
</evidence>
<sequence length="271" mass="29127">MFSLTNRSGVLMGMAMCAVVSLAVGSVSATIIPFEDNFETGGDFDSDNIPNFWTWQNNLGGNPTREMFTEDGRLVAQIQGQSSGAGVAGVLARSNAPLFNFLDQTLVYQIDGMSFSGSVNSSGQVLRAGFQSGTEDVWTSRNGIAFQIRANGEYILGWGVDASTRVWDENNLAAGQIDGTPHTLELTVGPNEWAFRLVSDEETLDVGGTVDFANAGFANNGDVYLIYEPFKGTSGWNQFELSVDRIAVVPEPASLGLLGLGGLLMFGRRRR</sequence>
<feature type="domain" description="Ice-binding protein C-terminal" evidence="2">
    <location>
        <begin position="249"/>
        <end position="271"/>
    </location>
</feature>
<gene>
    <name evidence="3" type="ORF">ACERK3_07955</name>
</gene>
<dbReference type="EMBL" id="JBGUBD010000004">
    <property type="protein sequence ID" value="MFA9478228.1"/>
    <property type="molecule type" value="Genomic_DNA"/>
</dbReference>
<dbReference type="RefSeq" id="WP_425345152.1">
    <property type="nucleotide sequence ID" value="NZ_JBGUBD010000004.1"/>
</dbReference>
<protein>
    <submittedName>
        <fullName evidence="3">PEP-CTERM sorting domain-containing protein</fullName>
    </submittedName>
</protein>
<dbReference type="Proteomes" id="UP001575105">
    <property type="component" value="Unassembled WGS sequence"/>
</dbReference>
<name>A0ABV4U3Q6_9BACT</name>
<dbReference type="NCBIfam" id="TIGR02595">
    <property type="entry name" value="PEP_CTERM"/>
    <property type="match status" value="1"/>
</dbReference>
<dbReference type="InterPro" id="IPR013424">
    <property type="entry name" value="Ice-binding_C"/>
</dbReference>
<evidence type="ECO:0000259" key="2">
    <source>
        <dbReference type="Pfam" id="PF07589"/>
    </source>
</evidence>
<keyword evidence="4" id="KW-1185">Reference proteome</keyword>